<evidence type="ECO:0000313" key="1">
    <source>
        <dbReference type="EMBL" id="CAI6354706.1"/>
    </source>
</evidence>
<dbReference type="Proteomes" id="UP001160148">
    <property type="component" value="Unassembled WGS sequence"/>
</dbReference>
<reference evidence="1 2" key="1">
    <citation type="submission" date="2023-01" db="EMBL/GenBank/DDBJ databases">
        <authorList>
            <person name="Whitehead M."/>
        </authorList>
    </citation>
    <scope>NUCLEOTIDE SEQUENCE [LARGE SCALE GENOMIC DNA]</scope>
</reference>
<comment type="caution">
    <text evidence="1">The sequence shown here is derived from an EMBL/GenBank/DDBJ whole genome shotgun (WGS) entry which is preliminary data.</text>
</comment>
<proteinExistence type="predicted"/>
<dbReference type="AlphaFoldDB" id="A0AAV0WFR1"/>
<accession>A0AAV0WFR1</accession>
<organism evidence="1 2">
    <name type="scientific">Macrosiphum euphorbiae</name>
    <name type="common">potato aphid</name>
    <dbReference type="NCBI Taxonomy" id="13131"/>
    <lineage>
        <taxon>Eukaryota</taxon>
        <taxon>Metazoa</taxon>
        <taxon>Ecdysozoa</taxon>
        <taxon>Arthropoda</taxon>
        <taxon>Hexapoda</taxon>
        <taxon>Insecta</taxon>
        <taxon>Pterygota</taxon>
        <taxon>Neoptera</taxon>
        <taxon>Paraneoptera</taxon>
        <taxon>Hemiptera</taxon>
        <taxon>Sternorrhyncha</taxon>
        <taxon>Aphidomorpha</taxon>
        <taxon>Aphidoidea</taxon>
        <taxon>Aphididae</taxon>
        <taxon>Macrosiphini</taxon>
        <taxon>Macrosiphum</taxon>
    </lineage>
</organism>
<dbReference type="EMBL" id="CARXXK010000002">
    <property type="protein sequence ID" value="CAI6354706.1"/>
    <property type="molecule type" value="Genomic_DNA"/>
</dbReference>
<sequence length="80" mass="9356">MYQMKTLTEQLEASDLNIVDGIVLLECAVRSLEEIRNDTDQLNKLISIAKVFSLKMEVDRVVDFQRHHRKRLNPEKIDSN</sequence>
<protein>
    <submittedName>
        <fullName evidence="1">Uncharacterized protein</fullName>
    </submittedName>
</protein>
<evidence type="ECO:0000313" key="2">
    <source>
        <dbReference type="Proteomes" id="UP001160148"/>
    </source>
</evidence>
<gene>
    <name evidence="1" type="ORF">MEUPH1_LOCUS10665</name>
</gene>
<keyword evidence="2" id="KW-1185">Reference proteome</keyword>
<name>A0AAV0WFR1_9HEMI</name>